<evidence type="ECO:0000256" key="10">
    <source>
        <dbReference type="ARBA" id="ARBA00022960"/>
    </source>
</evidence>
<dbReference type="InterPro" id="IPR006094">
    <property type="entry name" value="Oxid_FAD_bind_N"/>
</dbReference>
<dbReference type="Pfam" id="PF01565">
    <property type="entry name" value="FAD_binding_4"/>
    <property type="match status" value="1"/>
</dbReference>
<evidence type="ECO:0000256" key="4">
    <source>
        <dbReference type="ARBA" id="ARBA00004752"/>
    </source>
</evidence>
<evidence type="ECO:0000256" key="8">
    <source>
        <dbReference type="ARBA" id="ARBA00022827"/>
    </source>
</evidence>
<dbReference type="GO" id="GO:0051301">
    <property type="term" value="P:cell division"/>
    <property type="evidence" value="ECO:0007669"/>
    <property type="project" value="UniProtKB-KW"/>
</dbReference>
<evidence type="ECO:0000256" key="5">
    <source>
        <dbReference type="ARBA" id="ARBA00022490"/>
    </source>
</evidence>
<dbReference type="InterPro" id="IPR016169">
    <property type="entry name" value="FAD-bd_PCMH_sub2"/>
</dbReference>
<gene>
    <name evidence="16" type="primary">murB</name>
    <name evidence="18" type="ORF">AUJ29_00845</name>
</gene>
<keyword evidence="7 16" id="KW-0285">Flavoprotein</keyword>
<comment type="similarity">
    <text evidence="16">Belongs to the MurB family.</text>
</comment>
<dbReference type="GO" id="GO:0008762">
    <property type="term" value="F:UDP-N-acetylmuramate dehydrogenase activity"/>
    <property type="evidence" value="ECO:0007669"/>
    <property type="project" value="UniProtKB-UniRule"/>
</dbReference>
<dbReference type="SUPFAM" id="SSF56176">
    <property type="entry name" value="FAD-binding/transporter-associated domain-like"/>
    <property type="match status" value="1"/>
</dbReference>
<evidence type="ECO:0000256" key="12">
    <source>
        <dbReference type="ARBA" id="ARBA00023002"/>
    </source>
</evidence>
<dbReference type="InterPro" id="IPR036318">
    <property type="entry name" value="FAD-bd_PCMH-like_sf"/>
</dbReference>
<feature type="active site" evidence="16">
    <location>
        <position position="350"/>
    </location>
</feature>
<proteinExistence type="inferred from homology"/>
<dbReference type="NCBIfam" id="TIGR00179">
    <property type="entry name" value="murB"/>
    <property type="match status" value="1"/>
</dbReference>
<evidence type="ECO:0000259" key="17">
    <source>
        <dbReference type="PROSITE" id="PS51387"/>
    </source>
</evidence>
<dbReference type="SUPFAM" id="SSF56194">
    <property type="entry name" value="Uridine diphospho-N-Acetylenolpyruvylglucosamine reductase, MurB, C-terminal domain"/>
    <property type="match status" value="1"/>
</dbReference>
<dbReference type="HAMAP" id="MF_00037">
    <property type="entry name" value="MurB"/>
    <property type="match status" value="1"/>
</dbReference>
<evidence type="ECO:0000256" key="9">
    <source>
        <dbReference type="ARBA" id="ARBA00022857"/>
    </source>
</evidence>
<dbReference type="GO" id="GO:0008360">
    <property type="term" value="P:regulation of cell shape"/>
    <property type="evidence" value="ECO:0007669"/>
    <property type="project" value="UniProtKB-KW"/>
</dbReference>
<evidence type="ECO:0000256" key="7">
    <source>
        <dbReference type="ARBA" id="ARBA00022630"/>
    </source>
</evidence>
<comment type="catalytic activity">
    <reaction evidence="15 16">
        <text>UDP-N-acetyl-alpha-D-muramate + NADP(+) = UDP-N-acetyl-3-O-(1-carboxyvinyl)-alpha-D-glucosamine + NADPH + H(+)</text>
        <dbReference type="Rhea" id="RHEA:12248"/>
        <dbReference type="ChEBI" id="CHEBI:15378"/>
        <dbReference type="ChEBI" id="CHEBI:57783"/>
        <dbReference type="ChEBI" id="CHEBI:58349"/>
        <dbReference type="ChEBI" id="CHEBI:68483"/>
        <dbReference type="ChEBI" id="CHEBI:70757"/>
        <dbReference type="EC" id="1.3.1.98"/>
    </reaction>
</comment>
<dbReference type="PANTHER" id="PTHR21071">
    <property type="entry name" value="UDP-N-ACETYLENOLPYRUVOYLGLUCOSAMINE REDUCTASE"/>
    <property type="match status" value="1"/>
</dbReference>
<dbReference type="NCBIfam" id="NF000755">
    <property type="entry name" value="PRK00046.1"/>
    <property type="match status" value="1"/>
</dbReference>
<dbReference type="Pfam" id="PF02873">
    <property type="entry name" value="MurB_C"/>
    <property type="match status" value="1"/>
</dbReference>
<dbReference type="PANTHER" id="PTHR21071:SF4">
    <property type="entry name" value="UDP-N-ACETYLENOLPYRUVOYLGLUCOSAMINE REDUCTASE"/>
    <property type="match status" value="1"/>
</dbReference>
<dbReference type="GO" id="GO:0071555">
    <property type="term" value="P:cell wall organization"/>
    <property type="evidence" value="ECO:0007669"/>
    <property type="project" value="UniProtKB-KW"/>
</dbReference>
<evidence type="ECO:0000256" key="16">
    <source>
        <dbReference type="HAMAP-Rule" id="MF_00037"/>
    </source>
</evidence>
<evidence type="ECO:0000256" key="6">
    <source>
        <dbReference type="ARBA" id="ARBA00022618"/>
    </source>
</evidence>
<keyword evidence="6 16" id="KW-0132">Cell division</keyword>
<keyword evidence="8 16" id="KW-0274">FAD</keyword>
<dbReference type="InterPro" id="IPR003170">
    <property type="entry name" value="MurB"/>
</dbReference>
<evidence type="ECO:0000256" key="14">
    <source>
        <dbReference type="ARBA" id="ARBA00023316"/>
    </source>
</evidence>
<dbReference type="AlphaFoldDB" id="A0A1J4U3A7"/>
<dbReference type="EMBL" id="MNVB01000021">
    <property type="protein sequence ID" value="OIO17833.1"/>
    <property type="molecule type" value="Genomic_DNA"/>
</dbReference>
<dbReference type="InterPro" id="IPR016167">
    <property type="entry name" value="FAD-bd_PCMH_sub1"/>
</dbReference>
<keyword evidence="14 16" id="KW-0961">Cell wall biogenesis/degradation</keyword>
<keyword evidence="12 16" id="KW-0560">Oxidoreductase</keyword>
<evidence type="ECO:0000313" key="19">
    <source>
        <dbReference type="Proteomes" id="UP000182465"/>
    </source>
</evidence>
<reference evidence="18 19" key="1">
    <citation type="journal article" date="2016" name="Environ. Microbiol.">
        <title>Genomic resolution of a cold subsurface aquifer community provides metabolic insights for novel microbes adapted to high CO concentrations.</title>
        <authorList>
            <person name="Probst A.J."/>
            <person name="Castelle C.J."/>
            <person name="Singh A."/>
            <person name="Brown C.T."/>
            <person name="Anantharaman K."/>
            <person name="Sharon I."/>
            <person name="Hug L.A."/>
            <person name="Burstein D."/>
            <person name="Emerson J.B."/>
            <person name="Thomas B.C."/>
            <person name="Banfield J.F."/>
        </authorList>
    </citation>
    <scope>NUCLEOTIDE SEQUENCE [LARGE SCALE GENOMIC DNA]</scope>
    <source>
        <strain evidence="18">CG1_02_38_13</strain>
    </source>
</reference>
<evidence type="ECO:0000256" key="2">
    <source>
        <dbReference type="ARBA" id="ARBA00003921"/>
    </source>
</evidence>
<evidence type="ECO:0000256" key="15">
    <source>
        <dbReference type="ARBA" id="ARBA00048914"/>
    </source>
</evidence>
<feature type="domain" description="FAD-binding PCMH-type" evidence="17">
    <location>
        <begin position="19"/>
        <end position="191"/>
    </location>
</feature>
<keyword evidence="5 16" id="KW-0963">Cytoplasm</keyword>
<accession>A0A1J4U3A7</accession>
<dbReference type="UniPathway" id="UPA00219"/>
<organism evidence="18 19">
    <name type="scientific">Candidatus Kuenenbacteria bacterium CG1_02_38_13</name>
    <dbReference type="NCBI Taxonomy" id="1805235"/>
    <lineage>
        <taxon>Bacteria</taxon>
        <taxon>Candidatus Kueneniibacteriota</taxon>
    </lineage>
</organism>
<feature type="active site" description="Proton donor" evidence="16">
    <location>
        <position position="241"/>
    </location>
</feature>
<name>A0A1J4U3A7_9BACT</name>
<sequence>MVDLIIKENYPLKYLTTMKIGGPARYFLEAKTAEDIKHGIQFSNEQNLPIFILSGGSNVLISDKGFNGIVIYNKIEGFDILNEDIGAVVLKVGAGEIWDSIVERAVKKNWWGLENMTLIPGKIGGLVVQNAGAYGCEISDVVHAVEVFDKKDGHIKFLNKKQCKFVYRDSIFKNFERRYVILNVLIKLVKNGKPKIDYPDVRRYFEKRKIQKPNLHQVRESIVYIRENKLPDPVKIGSAGSFFKNLVLSEISYDELYKKMKKNCAKESVKKLEELKNRFSGDGLIKIPTAYILDVCGLKGFVENGVKVWDSQPLVLANTNNAASAQNVLNMFKKIRQAVYKKTSIQLESEVEFIGFGRQELEEYFKLQ</sequence>
<evidence type="ECO:0000256" key="1">
    <source>
        <dbReference type="ARBA" id="ARBA00001974"/>
    </source>
</evidence>
<keyword evidence="13 16" id="KW-0131">Cell cycle</keyword>
<dbReference type="Gene3D" id="3.30.465.10">
    <property type="match status" value="1"/>
</dbReference>
<comment type="function">
    <text evidence="2 16">Cell wall formation.</text>
</comment>
<dbReference type="InterPro" id="IPR016166">
    <property type="entry name" value="FAD-bd_PCMH"/>
</dbReference>
<comment type="cofactor">
    <cofactor evidence="1 16">
        <name>FAD</name>
        <dbReference type="ChEBI" id="CHEBI:57692"/>
    </cofactor>
</comment>
<evidence type="ECO:0000256" key="11">
    <source>
        <dbReference type="ARBA" id="ARBA00022984"/>
    </source>
</evidence>
<evidence type="ECO:0000256" key="13">
    <source>
        <dbReference type="ARBA" id="ARBA00023306"/>
    </source>
</evidence>
<dbReference type="EC" id="1.3.1.98" evidence="16"/>
<keyword evidence="11 16" id="KW-0573">Peptidoglycan synthesis</keyword>
<dbReference type="PROSITE" id="PS51387">
    <property type="entry name" value="FAD_PCMH"/>
    <property type="match status" value="1"/>
</dbReference>
<keyword evidence="9 16" id="KW-0521">NADP</keyword>
<dbReference type="InterPro" id="IPR036635">
    <property type="entry name" value="MurB_C_sf"/>
</dbReference>
<protein>
    <recommendedName>
        <fullName evidence="16">UDP-N-acetylenolpyruvoylglucosamine reductase</fullName>
        <ecNumber evidence="16">1.3.1.98</ecNumber>
    </recommendedName>
    <alternativeName>
        <fullName evidence="16">UDP-N-acetylmuramate dehydrogenase</fullName>
    </alternativeName>
</protein>
<comment type="subcellular location">
    <subcellularLocation>
        <location evidence="3 16">Cytoplasm</location>
    </subcellularLocation>
</comment>
<dbReference type="GO" id="GO:0071949">
    <property type="term" value="F:FAD binding"/>
    <property type="evidence" value="ECO:0007669"/>
    <property type="project" value="InterPro"/>
</dbReference>
<dbReference type="Gene3D" id="3.30.43.10">
    <property type="entry name" value="Uridine Diphospho-n-acetylenolpyruvylglucosamine Reductase, domain 2"/>
    <property type="match status" value="1"/>
</dbReference>
<comment type="caution">
    <text evidence="18">The sequence shown here is derived from an EMBL/GenBank/DDBJ whole genome shotgun (WGS) entry which is preliminary data.</text>
</comment>
<keyword evidence="10 16" id="KW-0133">Cell shape</keyword>
<evidence type="ECO:0000256" key="3">
    <source>
        <dbReference type="ARBA" id="ARBA00004496"/>
    </source>
</evidence>
<dbReference type="Proteomes" id="UP000182465">
    <property type="component" value="Unassembled WGS sequence"/>
</dbReference>
<comment type="pathway">
    <text evidence="4 16">Cell wall biogenesis; peptidoglycan biosynthesis.</text>
</comment>
<dbReference type="GO" id="GO:0009252">
    <property type="term" value="P:peptidoglycan biosynthetic process"/>
    <property type="evidence" value="ECO:0007669"/>
    <property type="project" value="UniProtKB-UniRule"/>
</dbReference>
<evidence type="ECO:0000313" key="18">
    <source>
        <dbReference type="EMBL" id="OIO17833.1"/>
    </source>
</evidence>
<feature type="active site" evidence="16">
    <location>
        <position position="168"/>
    </location>
</feature>
<dbReference type="GO" id="GO:0005829">
    <property type="term" value="C:cytosol"/>
    <property type="evidence" value="ECO:0007669"/>
    <property type="project" value="TreeGrafter"/>
</dbReference>
<dbReference type="Gene3D" id="3.90.78.10">
    <property type="entry name" value="UDP-N-acetylenolpyruvoylglucosamine reductase, C-terminal domain"/>
    <property type="match status" value="1"/>
</dbReference>
<dbReference type="InterPro" id="IPR011601">
    <property type="entry name" value="MurB_C"/>
</dbReference>